<accession>A0A7V8K5M3</accession>
<dbReference type="EMBL" id="MWIP01000043">
    <property type="protein sequence ID" value="KAF1684404.1"/>
    <property type="molecule type" value="Genomic_DNA"/>
</dbReference>
<proteinExistence type="predicted"/>
<comment type="caution">
    <text evidence="1">The sequence shown here is derived from an EMBL/GenBank/DDBJ whole genome shotgun (WGS) entry which is preliminary data.</text>
</comment>
<dbReference type="InterPro" id="IPR050708">
    <property type="entry name" value="T6SS_VgrG/RHS"/>
</dbReference>
<name>A0A7V8K5M3_9GAMM</name>
<evidence type="ECO:0000313" key="1">
    <source>
        <dbReference type="EMBL" id="KAF1684404.1"/>
    </source>
</evidence>
<evidence type="ECO:0000313" key="2">
    <source>
        <dbReference type="Proteomes" id="UP000462066"/>
    </source>
</evidence>
<gene>
    <name evidence="1" type="ORF">B1992_15110</name>
</gene>
<keyword evidence="2" id="KW-1185">Reference proteome</keyword>
<sequence>MVWRASNYGWDRAVTVDSIGGLNIGFPGQYYDQETNLWYNMNRYYDARLGAYTQVDPIGLAGGLNPYVYVSGNPISRIDSLGLTQCDIDTAFEFAKRMNPDVRFGMGTPKADIPRSGVEGQAQLRGGDGYIHLNERYLDILDWSGIYNLLDTIIHEGLHFTRPIGLQEKLNNYDHNYISPEATRRAHEQVYDFNIERKSKCGCGQ</sequence>
<dbReference type="Proteomes" id="UP000462066">
    <property type="component" value="Unassembled WGS sequence"/>
</dbReference>
<dbReference type="Gene3D" id="2.180.10.10">
    <property type="entry name" value="RHS repeat-associated core"/>
    <property type="match status" value="1"/>
</dbReference>
<dbReference type="PANTHER" id="PTHR32305">
    <property type="match status" value="1"/>
</dbReference>
<reference evidence="1 2" key="1">
    <citation type="submission" date="2017-10" db="EMBL/GenBank/DDBJ databases">
        <title>Whole genome sequencing of Pseudoxanthomonas broegbernensis DSM 12573(T).</title>
        <authorList>
            <person name="Kumar S."/>
            <person name="Bansal K."/>
            <person name="Kaur A."/>
            <person name="Patil P."/>
            <person name="Sharma S."/>
            <person name="Patil P.B."/>
        </authorList>
    </citation>
    <scope>NUCLEOTIDE SEQUENCE [LARGE SCALE GENOMIC DNA]</scope>
    <source>
        <strain evidence="1 2">DSM 12573</strain>
    </source>
</reference>
<protein>
    <recommendedName>
        <fullName evidence="3">RHS repeat-associated core domain-containing protein</fullName>
    </recommendedName>
</protein>
<dbReference type="PRINTS" id="PR00394">
    <property type="entry name" value="RHSPROTEIN"/>
</dbReference>
<organism evidence="1 2">
    <name type="scientific">Pseudoxanthomonas broegbernensis</name>
    <dbReference type="NCBI Taxonomy" id="83619"/>
    <lineage>
        <taxon>Bacteria</taxon>
        <taxon>Pseudomonadati</taxon>
        <taxon>Pseudomonadota</taxon>
        <taxon>Gammaproteobacteria</taxon>
        <taxon>Lysobacterales</taxon>
        <taxon>Lysobacteraceae</taxon>
        <taxon>Pseudoxanthomonas</taxon>
    </lineage>
</organism>
<dbReference type="AlphaFoldDB" id="A0A7V8K5M3"/>
<evidence type="ECO:0008006" key="3">
    <source>
        <dbReference type="Google" id="ProtNLM"/>
    </source>
</evidence>
<dbReference type="PANTHER" id="PTHR32305:SF15">
    <property type="entry name" value="PROTEIN RHSA-RELATED"/>
    <property type="match status" value="1"/>
</dbReference>
<dbReference type="InterPro" id="IPR022385">
    <property type="entry name" value="Rhs_assc_core"/>
</dbReference>
<dbReference type="NCBIfam" id="TIGR03696">
    <property type="entry name" value="Rhs_assc_core"/>
    <property type="match status" value="1"/>
</dbReference>